<dbReference type="OrthoDB" id="342730at2759"/>
<keyword evidence="6" id="KW-1185">Reference proteome</keyword>
<reference evidence="5 6" key="1">
    <citation type="submission" date="2017-03" db="EMBL/GenBank/DDBJ databases">
        <title>Genome of the blue death feigning beetle - Asbolus verrucosus.</title>
        <authorList>
            <person name="Rider S.D."/>
        </authorList>
    </citation>
    <scope>NUCLEOTIDE SEQUENCE [LARGE SCALE GENOMIC DNA]</scope>
    <source>
        <strain evidence="5">Butters</strain>
        <tissue evidence="5">Head and leg muscle</tissue>
    </source>
</reference>
<dbReference type="SUPFAM" id="SSF57845">
    <property type="entry name" value="B-box zinc-binding domain"/>
    <property type="match status" value="1"/>
</dbReference>
<dbReference type="PROSITE" id="PS51125">
    <property type="entry name" value="NHL"/>
    <property type="match status" value="5"/>
</dbReference>
<gene>
    <name evidence="5" type="ORF">BDFB_004075</name>
</gene>
<dbReference type="InterPro" id="IPR050952">
    <property type="entry name" value="TRIM-NHL_E3_ligases"/>
</dbReference>
<dbReference type="GO" id="GO:0008270">
    <property type="term" value="F:zinc ion binding"/>
    <property type="evidence" value="ECO:0007669"/>
    <property type="project" value="UniProtKB-KW"/>
</dbReference>
<accession>A0A482W2S8</accession>
<evidence type="ECO:0000313" key="5">
    <source>
        <dbReference type="EMBL" id="RZC39346.1"/>
    </source>
</evidence>
<name>A0A482W2S8_ASBVE</name>
<organism evidence="5 6">
    <name type="scientific">Asbolus verrucosus</name>
    <name type="common">Desert ironclad beetle</name>
    <dbReference type="NCBI Taxonomy" id="1661398"/>
    <lineage>
        <taxon>Eukaryota</taxon>
        <taxon>Metazoa</taxon>
        <taxon>Ecdysozoa</taxon>
        <taxon>Arthropoda</taxon>
        <taxon>Hexapoda</taxon>
        <taxon>Insecta</taxon>
        <taxon>Pterygota</taxon>
        <taxon>Neoptera</taxon>
        <taxon>Endopterygota</taxon>
        <taxon>Coleoptera</taxon>
        <taxon>Polyphaga</taxon>
        <taxon>Cucujiformia</taxon>
        <taxon>Tenebrionidae</taxon>
        <taxon>Pimeliinae</taxon>
        <taxon>Asbolus</taxon>
    </lineage>
</organism>
<dbReference type="GO" id="GO:0000209">
    <property type="term" value="P:protein polyubiquitination"/>
    <property type="evidence" value="ECO:0007669"/>
    <property type="project" value="TreeGrafter"/>
</dbReference>
<evidence type="ECO:0000256" key="3">
    <source>
        <dbReference type="PROSITE-ProRule" id="PRU00504"/>
    </source>
</evidence>
<feature type="repeat" description="NHL" evidence="3">
    <location>
        <begin position="301"/>
        <end position="344"/>
    </location>
</feature>
<dbReference type="SMART" id="SM00336">
    <property type="entry name" value="BBOX"/>
    <property type="match status" value="2"/>
</dbReference>
<feature type="non-terminal residue" evidence="5">
    <location>
        <position position="532"/>
    </location>
</feature>
<dbReference type="InterPro" id="IPR000315">
    <property type="entry name" value="Znf_B-box"/>
</dbReference>
<dbReference type="EMBL" id="QDEB01035272">
    <property type="protein sequence ID" value="RZC39346.1"/>
    <property type="molecule type" value="Genomic_DNA"/>
</dbReference>
<keyword evidence="1" id="KW-0677">Repeat</keyword>
<dbReference type="PANTHER" id="PTHR24104">
    <property type="entry name" value="E3 UBIQUITIN-PROTEIN LIGASE NHLRC1-RELATED"/>
    <property type="match status" value="1"/>
</dbReference>
<dbReference type="Pfam" id="PF01436">
    <property type="entry name" value="NHL"/>
    <property type="match status" value="4"/>
</dbReference>
<dbReference type="AlphaFoldDB" id="A0A482W2S8"/>
<dbReference type="Gene3D" id="3.30.160.60">
    <property type="entry name" value="Classic Zinc Finger"/>
    <property type="match status" value="1"/>
</dbReference>
<keyword evidence="2" id="KW-0479">Metal-binding</keyword>
<dbReference type="InterPro" id="IPR011042">
    <property type="entry name" value="6-blade_b-propeller_TolB-like"/>
</dbReference>
<feature type="domain" description="B box-type" evidence="4">
    <location>
        <begin position="27"/>
        <end position="74"/>
    </location>
</feature>
<evidence type="ECO:0000256" key="2">
    <source>
        <dbReference type="PROSITE-ProRule" id="PRU00024"/>
    </source>
</evidence>
<dbReference type="PROSITE" id="PS50119">
    <property type="entry name" value="ZF_BBOX"/>
    <property type="match status" value="2"/>
</dbReference>
<feature type="repeat" description="NHL" evidence="3">
    <location>
        <begin position="415"/>
        <end position="445"/>
    </location>
</feature>
<dbReference type="Proteomes" id="UP000292052">
    <property type="component" value="Unassembled WGS sequence"/>
</dbReference>
<protein>
    <submittedName>
        <fullName evidence="5">NHL domain containing protein</fullName>
    </submittedName>
</protein>
<feature type="repeat" description="NHL" evidence="3">
    <location>
        <begin position="449"/>
        <end position="492"/>
    </location>
</feature>
<dbReference type="STRING" id="1661398.A0A482W2S8"/>
<sequence>MSCCINPRASCSLAPNCDDMDISQSPTLQVLCGNCDGGTESTLKCIDCDEPLCGSCVEVHRRERFIKDHRICQLSDVTRCDIHRMSHRLFCATCYVAVCNECLLSDHVSSHEVFYLKESDNPVAIRSELRDNLVFDTIPEVAEAINDIKVTINMMPVEMQKATANIKHVFKHLSPCENEYFHFTIDNNSLLAAINSLGKIMPRMNVNYPIRSYLEFSMLDVNHLLGLELNLNFNSRPVYGLNREVIVNRSTPIRSLNNGQQHARDPLKFCWGVCCNSLGQIIVSDYWNNCIRVFDSSGRFLREFGRFGTGWGQFHKPAGVAVNPFNHIVVADKANNRVQIFSMTGSFILSFGKYGKENGQFRFPWDVACNCRGYIVVSDGRNHRIQLFSNEGVFIGKFGYDENWKLTLTEPLKILASPRGVCFTPTGDVVVTDNYNHRIVIVDKNLKNAQILGEKGRGPKQFVKPQGVICDDKGHIVVADTMNYRIQAFRQHDYLFSIDWDQHDIAQIEWKAPWGICFNPQSRIVVTDFKNP</sequence>
<evidence type="ECO:0000313" key="6">
    <source>
        <dbReference type="Proteomes" id="UP000292052"/>
    </source>
</evidence>
<dbReference type="SUPFAM" id="SSF101898">
    <property type="entry name" value="NHL repeat"/>
    <property type="match status" value="1"/>
</dbReference>
<feature type="repeat" description="NHL" evidence="3">
    <location>
        <begin position="350"/>
        <end position="391"/>
    </location>
</feature>
<feature type="domain" description="B box-type" evidence="4">
    <location>
        <begin position="75"/>
        <end position="116"/>
    </location>
</feature>
<feature type="repeat" description="NHL" evidence="3">
    <location>
        <begin position="271"/>
        <end position="297"/>
    </location>
</feature>
<evidence type="ECO:0000256" key="1">
    <source>
        <dbReference type="ARBA" id="ARBA00022737"/>
    </source>
</evidence>
<keyword evidence="2" id="KW-0863">Zinc-finger</keyword>
<dbReference type="Gene3D" id="2.120.10.30">
    <property type="entry name" value="TolB, C-terminal domain"/>
    <property type="match status" value="3"/>
</dbReference>
<dbReference type="InterPro" id="IPR001258">
    <property type="entry name" value="NHL_repeat"/>
</dbReference>
<dbReference type="GO" id="GO:0043161">
    <property type="term" value="P:proteasome-mediated ubiquitin-dependent protein catabolic process"/>
    <property type="evidence" value="ECO:0007669"/>
    <property type="project" value="TreeGrafter"/>
</dbReference>
<evidence type="ECO:0000259" key="4">
    <source>
        <dbReference type="PROSITE" id="PS50119"/>
    </source>
</evidence>
<comment type="caution">
    <text evidence="5">The sequence shown here is derived from an EMBL/GenBank/DDBJ whole genome shotgun (WGS) entry which is preliminary data.</text>
</comment>
<keyword evidence="2" id="KW-0862">Zinc</keyword>
<proteinExistence type="predicted"/>
<dbReference type="GO" id="GO:0061630">
    <property type="term" value="F:ubiquitin protein ligase activity"/>
    <property type="evidence" value="ECO:0007669"/>
    <property type="project" value="TreeGrafter"/>
</dbReference>
<dbReference type="PANTHER" id="PTHR24104:SF48">
    <property type="entry name" value="PROTEIN WECH"/>
    <property type="match status" value="1"/>
</dbReference>